<organism evidence="2">
    <name type="scientific">Spirodela intermedia</name>
    <name type="common">Intermediate duckweed</name>
    <dbReference type="NCBI Taxonomy" id="51605"/>
    <lineage>
        <taxon>Eukaryota</taxon>
        <taxon>Viridiplantae</taxon>
        <taxon>Streptophyta</taxon>
        <taxon>Embryophyta</taxon>
        <taxon>Tracheophyta</taxon>
        <taxon>Spermatophyta</taxon>
        <taxon>Magnoliopsida</taxon>
        <taxon>Liliopsida</taxon>
        <taxon>Araceae</taxon>
        <taxon>Lemnoideae</taxon>
        <taxon>Spirodela</taxon>
    </lineage>
</organism>
<sequence>MKEEMQAINQSQTWELVSPLDNCKSIGLKWIFKVKKNQQGEIIRHKAQLVVKGYSQRHGLDYKEAFTPVVCFESIRALIALAALRGWILHHLDVKLAFLNGEIEEEIYIKQPDGSLWKAEKALFYN</sequence>
<accession>A0A7I8IC71</accession>
<evidence type="ECO:0000313" key="3">
    <source>
        <dbReference type="Proteomes" id="UP001189122"/>
    </source>
</evidence>
<reference evidence="2 3" key="1">
    <citation type="submission" date="2019-12" db="EMBL/GenBank/DDBJ databases">
        <authorList>
            <person name="Scholz U."/>
            <person name="Mascher M."/>
            <person name="Fiebig A."/>
        </authorList>
    </citation>
    <scope>NUCLEOTIDE SEQUENCE</scope>
</reference>
<name>A0A7I8IC71_SPIIN</name>
<dbReference type="AlphaFoldDB" id="A0A7I8IC71"/>
<dbReference type="EMBL" id="LR743589">
    <property type="protein sequence ID" value="CAA2615708.1"/>
    <property type="molecule type" value="Genomic_DNA"/>
</dbReference>
<dbReference type="EMBL" id="CACRZD030000002">
    <property type="protein sequence ID" value="CAA6655418.1"/>
    <property type="molecule type" value="Genomic_DNA"/>
</dbReference>
<gene>
    <name evidence="2" type="ORF">SI7747_02001958</name>
</gene>
<feature type="domain" description="Reverse transcriptase Ty1/copia-type" evidence="1">
    <location>
        <begin position="12"/>
        <end position="120"/>
    </location>
</feature>
<dbReference type="Proteomes" id="UP001189122">
    <property type="component" value="Unassembled WGS sequence"/>
</dbReference>
<keyword evidence="3" id="KW-1185">Reference proteome</keyword>
<evidence type="ECO:0000313" key="2">
    <source>
        <dbReference type="EMBL" id="CAA2615708.1"/>
    </source>
</evidence>
<protein>
    <recommendedName>
        <fullName evidence="1">Reverse transcriptase Ty1/copia-type domain-containing protein</fullName>
    </recommendedName>
</protein>
<proteinExistence type="predicted"/>
<dbReference type="InterPro" id="IPR013103">
    <property type="entry name" value="RVT_2"/>
</dbReference>
<evidence type="ECO:0000259" key="1">
    <source>
        <dbReference type="Pfam" id="PF07727"/>
    </source>
</evidence>
<dbReference type="Pfam" id="PF07727">
    <property type="entry name" value="RVT_2"/>
    <property type="match status" value="1"/>
</dbReference>